<dbReference type="InterPro" id="IPR036869">
    <property type="entry name" value="J_dom_sf"/>
</dbReference>
<dbReference type="PANTHER" id="PTHR43948">
    <property type="entry name" value="DNAJ HOMOLOG SUBFAMILY B"/>
    <property type="match status" value="1"/>
</dbReference>
<dbReference type="SMART" id="SM00271">
    <property type="entry name" value="DnaJ"/>
    <property type="match status" value="1"/>
</dbReference>
<dbReference type="PROSITE" id="PS00636">
    <property type="entry name" value="DNAJ_1"/>
    <property type="match status" value="1"/>
</dbReference>
<proteinExistence type="predicted"/>
<sequence>MFTNRNINFDPYKMLQLQPGCTSIQINQAYKRMALKWHPDKNLIQKEYAHQMFIKIKQAYEFLKDKGKRDAYDYYNQKCYDHNKQTGPKKPKQNPQKRAPPTEEEKLEKLKREFKRQCDFLKSRSEKFKKSSETFKKESERFVQRSQDALKNSRFLYEQWQRHNEDFMRIIRNKNLDEMKNATEAHTQWWTEFKKKIGNDMNKSFK</sequence>
<dbReference type="AlphaFoldDB" id="A0A1I8BY32"/>
<keyword evidence="3" id="KW-1185">Reference proteome</keyword>
<dbReference type="InterPro" id="IPR018253">
    <property type="entry name" value="DnaJ_domain_CS"/>
</dbReference>
<dbReference type="InterPro" id="IPR001623">
    <property type="entry name" value="DnaJ_domain"/>
</dbReference>
<feature type="domain" description="J" evidence="2">
    <location>
        <begin position="10"/>
        <end position="76"/>
    </location>
</feature>
<dbReference type="PANTHER" id="PTHR43948:SF10">
    <property type="entry name" value="MRJ, ISOFORM E"/>
    <property type="match status" value="1"/>
</dbReference>
<dbReference type="Pfam" id="PF00226">
    <property type="entry name" value="DnaJ"/>
    <property type="match status" value="1"/>
</dbReference>
<accession>A0A1I8BY32</accession>
<dbReference type="GO" id="GO:0051082">
    <property type="term" value="F:unfolded protein binding"/>
    <property type="evidence" value="ECO:0007669"/>
    <property type="project" value="TreeGrafter"/>
</dbReference>
<dbReference type="Proteomes" id="UP000095281">
    <property type="component" value="Unplaced"/>
</dbReference>
<evidence type="ECO:0000313" key="4">
    <source>
        <dbReference type="WBParaSite" id="MhA1_Contig806.frz3.gene2"/>
    </source>
</evidence>
<dbReference type="CDD" id="cd06257">
    <property type="entry name" value="DnaJ"/>
    <property type="match status" value="1"/>
</dbReference>
<organism evidence="3 4">
    <name type="scientific">Meloidogyne hapla</name>
    <name type="common">Root-knot nematode worm</name>
    <dbReference type="NCBI Taxonomy" id="6305"/>
    <lineage>
        <taxon>Eukaryota</taxon>
        <taxon>Metazoa</taxon>
        <taxon>Ecdysozoa</taxon>
        <taxon>Nematoda</taxon>
        <taxon>Chromadorea</taxon>
        <taxon>Rhabditida</taxon>
        <taxon>Tylenchina</taxon>
        <taxon>Tylenchomorpha</taxon>
        <taxon>Tylenchoidea</taxon>
        <taxon>Meloidogynidae</taxon>
        <taxon>Meloidogyninae</taxon>
        <taxon>Meloidogyne</taxon>
    </lineage>
</organism>
<reference evidence="4" key="1">
    <citation type="submission" date="2016-11" db="UniProtKB">
        <authorList>
            <consortium name="WormBaseParasite"/>
        </authorList>
    </citation>
    <scope>IDENTIFICATION</scope>
</reference>
<dbReference type="GO" id="GO:0051087">
    <property type="term" value="F:protein-folding chaperone binding"/>
    <property type="evidence" value="ECO:0007669"/>
    <property type="project" value="TreeGrafter"/>
</dbReference>
<evidence type="ECO:0000256" key="1">
    <source>
        <dbReference type="SAM" id="MobiDB-lite"/>
    </source>
</evidence>
<dbReference type="PRINTS" id="PR00625">
    <property type="entry name" value="JDOMAIN"/>
</dbReference>
<name>A0A1I8BY32_MELHA</name>
<dbReference type="Gene3D" id="1.10.287.110">
    <property type="entry name" value="DnaJ domain"/>
    <property type="match status" value="1"/>
</dbReference>
<protein>
    <submittedName>
        <fullName evidence="4">J domain-containing protein</fullName>
    </submittedName>
</protein>
<dbReference type="GO" id="GO:0005737">
    <property type="term" value="C:cytoplasm"/>
    <property type="evidence" value="ECO:0007669"/>
    <property type="project" value="TreeGrafter"/>
</dbReference>
<evidence type="ECO:0000313" key="3">
    <source>
        <dbReference type="Proteomes" id="UP000095281"/>
    </source>
</evidence>
<dbReference type="PROSITE" id="PS50076">
    <property type="entry name" value="DNAJ_2"/>
    <property type="match status" value="1"/>
</dbReference>
<dbReference type="WBParaSite" id="MhA1_Contig806.frz3.gene2">
    <property type="protein sequence ID" value="MhA1_Contig806.frz3.gene2"/>
    <property type="gene ID" value="MhA1_Contig806.frz3.gene2"/>
</dbReference>
<dbReference type="SUPFAM" id="SSF46565">
    <property type="entry name" value="Chaperone J-domain"/>
    <property type="match status" value="1"/>
</dbReference>
<dbReference type="GO" id="GO:0044183">
    <property type="term" value="F:protein folding chaperone"/>
    <property type="evidence" value="ECO:0007669"/>
    <property type="project" value="TreeGrafter"/>
</dbReference>
<feature type="region of interest" description="Disordered" evidence="1">
    <location>
        <begin position="82"/>
        <end position="104"/>
    </location>
</feature>
<evidence type="ECO:0000259" key="2">
    <source>
        <dbReference type="PROSITE" id="PS50076"/>
    </source>
</evidence>